<name>A0ABN2PXK4_9MICO</name>
<evidence type="ECO:0000313" key="2">
    <source>
        <dbReference type="Proteomes" id="UP001501343"/>
    </source>
</evidence>
<organism evidence="1 2">
    <name type="scientific">Microbacterium aoyamense</name>
    <dbReference type="NCBI Taxonomy" id="344166"/>
    <lineage>
        <taxon>Bacteria</taxon>
        <taxon>Bacillati</taxon>
        <taxon>Actinomycetota</taxon>
        <taxon>Actinomycetes</taxon>
        <taxon>Micrococcales</taxon>
        <taxon>Microbacteriaceae</taxon>
        <taxon>Microbacterium</taxon>
    </lineage>
</organism>
<dbReference type="RefSeq" id="WP_344049729.1">
    <property type="nucleotide sequence ID" value="NZ_BAAAOF010000007.1"/>
</dbReference>
<protein>
    <submittedName>
        <fullName evidence="1">Uncharacterized protein</fullName>
    </submittedName>
</protein>
<gene>
    <name evidence="1" type="ORF">GCM10009775_30550</name>
</gene>
<dbReference type="Proteomes" id="UP001501343">
    <property type="component" value="Unassembled WGS sequence"/>
</dbReference>
<dbReference type="EMBL" id="BAAAOF010000007">
    <property type="protein sequence ID" value="GAA1936548.1"/>
    <property type="molecule type" value="Genomic_DNA"/>
</dbReference>
<reference evidence="1 2" key="1">
    <citation type="journal article" date="2019" name="Int. J. Syst. Evol. Microbiol.">
        <title>The Global Catalogue of Microorganisms (GCM) 10K type strain sequencing project: providing services to taxonomists for standard genome sequencing and annotation.</title>
        <authorList>
            <consortium name="The Broad Institute Genomics Platform"/>
            <consortium name="The Broad Institute Genome Sequencing Center for Infectious Disease"/>
            <person name="Wu L."/>
            <person name="Ma J."/>
        </authorList>
    </citation>
    <scope>NUCLEOTIDE SEQUENCE [LARGE SCALE GENOMIC DNA]</scope>
    <source>
        <strain evidence="1 2">JCM 14900</strain>
    </source>
</reference>
<comment type="caution">
    <text evidence="1">The sequence shown here is derived from an EMBL/GenBank/DDBJ whole genome shotgun (WGS) entry which is preliminary data.</text>
</comment>
<accession>A0ABN2PXK4</accession>
<proteinExistence type="predicted"/>
<sequence length="131" mass="14794">MTTRIRVNYPSKRSLTETEAANVLKHGPDLRWFEPWAARGVNLSDTQAQGWGYIHIYSVGGAFNYDFASWPDEAGLRAGLEALWHRHTGEGIQTDPTFPKCDKCESVMYFVPDSAAVPRLYAVIETEEDDQ</sequence>
<keyword evidence="2" id="KW-1185">Reference proteome</keyword>
<evidence type="ECO:0000313" key="1">
    <source>
        <dbReference type="EMBL" id="GAA1936548.1"/>
    </source>
</evidence>